<dbReference type="GeneID" id="1024800"/>
<dbReference type="RefSeq" id="WP_000113584.1">
    <property type="nucleotide sequence ID" value="NZ_BSBP01000123.1"/>
</dbReference>
<sequence length="122" mass="13236">MARPIATHDNTFTKAYLQQHCGDLLSFDGQGDLSGWLDDVLTGAGRLNESMASNTKPVSPYLILTQLLTHDTLTVSAVQESLSRKRVALGEPMVSTRYARYVYATVVSASKSVQYHASKAGS</sequence>
<accession>A0A384L3T3</accession>
<dbReference type="PaxDb" id="198214-SF1603"/>
<accession>Q7C1I4</accession>
<dbReference type="PATRIC" id="fig|198214.7.peg.1895"/>
<evidence type="ECO:0000313" key="2">
    <source>
        <dbReference type="Proteomes" id="UP000001006"/>
    </source>
</evidence>
<dbReference type="RefSeq" id="NP_707481.1">
    <property type="nucleotide sequence ID" value="NC_004337.2"/>
</dbReference>
<dbReference type="KEGG" id="sfl:SF1603"/>
<accession>Q83L01</accession>
<accession>A0A2G3EI63</accession>
<organism evidence="1 2">
    <name type="scientific">Shigella flexneri</name>
    <dbReference type="NCBI Taxonomy" id="623"/>
    <lineage>
        <taxon>Bacteria</taxon>
        <taxon>Pseudomonadati</taxon>
        <taxon>Pseudomonadota</taxon>
        <taxon>Gammaproteobacteria</taxon>
        <taxon>Enterobacterales</taxon>
        <taxon>Enterobacteriaceae</taxon>
        <taxon>Shigella</taxon>
    </lineage>
</organism>
<keyword evidence="2" id="KW-1185">Reference proteome</keyword>
<dbReference type="AlphaFoldDB" id="A0A384L3T3"/>
<dbReference type="EMBL" id="AE005674">
    <property type="protein sequence ID" value="AAN43188.1"/>
    <property type="molecule type" value="Genomic_DNA"/>
</dbReference>
<reference evidence="1 2" key="1">
    <citation type="journal article" date="2002" name="Nucleic Acids Res.">
        <title>Genome sequence of Shigella flexneri 2a: insights into pathogenicity through comparison with genomes of Escherichia coli K12 and O157.</title>
        <authorList>
            <person name="Jin Q."/>
            <person name="Yuan Z."/>
            <person name="Xu J."/>
            <person name="Wang Y."/>
            <person name="Shen Y."/>
            <person name="Lu W."/>
            <person name="Wang J."/>
            <person name="Liu H."/>
            <person name="Yang J."/>
            <person name="Yang F."/>
            <person name="Zhang X."/>
            <person name="Zhang J."/>
            <person name="Yang G."/>
            <person name="Wu H."/>
            <person name="Qu D."/>
            <person name="Dong J."/>
            <person name="Sun L."/>
            <person name="Xue Y."/>
            <person name="Zhao A."/>
            <person name="Gao Y."/>
            <person name="Zhu J."/>
            <person name="Kan B."/>
            <person name="Ding K."/>
            <person name="Chen S."/>
            <person name="Cheng H."/>
            <person name="Yao Z."/>
            <person name="He B."/>
            <person name="Chen R."/>
            <person name="Ma D."/>
            <person name="Qiang B."/>
            <person name="Wen Y."/>
            <person name="Hou Y."/>
            <person name="Yu J."/>
        </authorList>
    </citation>
    <scope>NUCLEOTIDE SEQUENCE [LARGE SCALE GENOMIC DNA]</scope>
    <source>
        <strain evidence="2">301 / Serotype 2a</strain>
    </source>
</reference>
<protein>
    <submittedName>
        <fullName evidence="1">Uncharacterized protein</fullName>
    </submittedName>
</protein>
<dbReference type="Proteomes" id="UP000001006">
    <property type="component" value="Chromosome"/>
</dbReference>
<proteinExistence type="predicted"/>
<accession>A0A0H2VXA0</accession>
<name>A0A384L3T3_SHIFL</name>
<gene>
    <name evidence="1" type="ordered locus">SF1603</name>
</gene>
<evidence type="ECO:0000313" key="1">
    <source>
        <dbReference type="EMBL" id="AAN43188.1"/>
    </source>
</evidence>